<keyword evidence="1" id="KW-0808">Transferase</keyword>
<gene>
    <name evidence="1" type="ORF">RKE40_05380</name>
</gene>
<dbReference type="RefSeq" id="WP_316017210.1">
    <property type="nucleotide sequence ID" value="NZ_JAWDID010000005.1"/>
</dbReference>
<dbReference type="NCBIfam" id="NF004347">
    <property type="entry name" value="PRK05728.1-4"/>
    <property type="match status" value="1"/>
</dbReference>
<dbReference type="Proteomes" id="UP001254257">
    <property type="component" value="Unassembled WGS sequence"/>
</dbReference>
<dbReference type="EC" id="2.7.7.7" evidence="1"/>
<evidence type="ECO:0000313" key="1">
    <source>
        <dbReference type="EMBL" id="MDU0339298.1"/>
    </source>
</evidence>
<dbReference type="InterPro" id="IPR007459">
    <property type="entry name" value="DNA_pol3_chi"/>
</dbReference>
<dbReference type="GO" id="GO:0003887">
    <property type="term" value="F:DNA-directed DNA polymerase activity"/>
    <property type="evidence" value="ECO:0007669"/>
    <property type="project" value="UniProtKB-EC"/>
</dbReference>
<keyword evidence="2" id="KW-1185">Reference proteome</keyword>
<dbReference type="PANTHER" id="PTHR38767:SF1">
    <property type="entry name" value="DNA POLYMERASE III SUBUNIT CHI"/>
    <property type="match status" value="1"/>
</dbReference>
<name>A0ABU3S3D3_9HYPH</name>
<sequence length="150" mass="17009">MAEIWFYHLQSRPLEQVLPTLLERSLARGWKVVVECSSRERLASLDDRLWTYADDSFLPHGTAGEPDAAGNPIVLTTDSDNPNAAQVRFCVDGVRIPDALDTYERVILMFDGDDPEALASAREDWKKLRARGLAATYWQQDDTGRWEKKA</sequence>
<dbReference type="Pfam" id="PF04364">
    <property type="entry name" value="DNA_pol3_chi"/>
    <property type="match status" value="1"/>
</dbReference>
<reference evidence="1 2" key="1">
    <citation type="submission" date="2023-09" db="EMBL/GenBank/DDBJ databases">
        <title>Whole genome shotgun sequencing (WGS) of Bosea sp. ZW T0_25, isolated from stored onions (Allium cepa).</title>
        <authorList>
            <person name="Stoll D.A."/>
            <person name="Huch M."/>
        </authorList>
    </citation>
    <scope>NUCLEOTIDE SEQUENCE [LARGE SCALE GENOMIC DNA]</scope>
    <source>
        <strain evidence="1 2">ZW T0_25</strain>
    </source>
</reference>
<dbReference type="EMBL" id="JAWDID010000005">
    <property type="protein sequence ID" value="MDU0339298.1"/>
    <property type="molecule type" value="Genomic_DNA"/>
</dbReference>
<dbReference type="PANTHER" id="PTHR38767">
    <property type="entry name" value="DNA POLYMERASE III SUBUNIT CHI"/>
    <property type="match status" value="1"/>
</dbReference>
<dbReference type="Gene3D" id="3.40.50.10110">
    <property type="entry name" value="DNA polymerase III subunit chi"/>
    <property type="match status" value="1"/>
</dbReference>
<organism evidence="1 2">
    <name type="scientific">Bosea rubneri</name>
    <dbReference type="NCBI Taxonomy" id="3075434"/>
    <lineage>
        <taxon>Bacteria</taxon>
        <taxon>Pseudomonadati</taxon>
        <taxon>Pseudomonadota</taxon>
        <taxon>Alphaproteobacteria</taxon>
        <taxon>Hyphomicrobiales</taxon>
        <taxon>Boseaceae</taxon>
        <taxon>Bosea</taxon>
    </lineage>
</organism>
<evidence type="ECO:0000313" key="2">
    <source>
        <dbReference type="Proteomes" id="UP001254257"/>
    </source>
</evidence>
<dbReference type="InterPro" id="IPR036768">
    <property type="entry name" value="PolIII_chi_sf"/>
</dbReference>
<proteinExistence type="predicted"/>
<protein>
    <submittedName>
        <fullName evidence="1">DNA polymerase III subunit chi</fullName>
        <ecNumber evidence="1">2.7.7.7</ecNumber>
    </submittedName>
</protein>
<comment type="caution">
    <text evidence="1">The sequence shown here is derived from an EMBL/GenBank/DDBJ whole genome shotgun (WGS) entry which is preliminary data.</text>
</comment>
<keyword evidence="1" id="KW-0548">Nucleotidyltransferase</keyword>
<dbReference type="SUPFAM" id="SSF102400">
    <property type="entry name" value="DNA polymerase III chi subunit"/>
    <property type="match status" value="1"/>
</dbReference>
<accession>A0ABU3S3D3</accession>